<name>A0A6P1CWH0_9NOCA</name>
<dbReference type="RefSeq" id="WP_163848366.1">
    <property type="nucleotide sequence ID" value="NZ_JAAGVB010000107.1"/>
</dbReference>
<dbReference type="Proteomes" id="UP000471166">
    <property type="component" value="Unassembled WGS sequence"/>
</dbReference>
<dbReference type="AlphaFoldDB" id="A0A6P1CWH0"/>
<accession>A0A6P1CWH0</accession>
<dbReference type="EMBL" id="JAAGVB010000107">
    <property type="protein sequence ID" value="NEW36801.1"/>
    <property type="molecule type" value="Genomic_DNA"/>
</dbReference>
<reference evidence="1 2" key="1">
    <citation type="submission" date="2020-01" db="EMBL/GenBank/DDBJ databases">
        <title>Genetics and antimicrobial susceptibilities of Nocardia species isolated from the soil; a comparison with species isolated from humans.</title>
        <authorList>
            <person name="Carrasco G."/>
            <person name="Monzon S."/>
            <person name="Sansegundo M."/>
            <person name="Garcia E."/>
            <person name="Garrido N."/>
            <person name="Medina M.J."/>
            <person name="Villalon P."/>
            <person name="Ramirez-Arocha A.C."/>
            <person name="Jimenez P."/>
            <person name="Cuesta I."/>
            <person name="Valdezate S."/>
        </authorList>
    </citation>
    <scope>NUCLEOTIDE SEQUENCE [LARGE SCALE GENOMIC DNA]</scope>
    <source>
        <strain evidence="1 2">CNM20110626</strain>
    </source>
</reference>
<protein>
    <submittedName>
        <fullName evidence="1">Uncharacterized protein</fullName>
    </submittedName>
</protein>
<proteinExistence type="predicted"/>
<evidence type="ECO:0000313" key="1">
    <source>
        <dbReference type="EMBL" id="NEW36801.1"/>
    </source>
</evidence>
<comment type="caution">
    <text evidence="1">The sequence shown here is derived from an EMBL/GenBank/DDBJ whole genome shotgun (WGS) entry which is preliminary data.</text>
</comment>
<sequence>MSRPDANSPLTYDDALRSAREIAQDPGTLVHYPHQGLESARYGRGFAFFQTLQTQTGETDGYVLVTTTAHASGVLSMSGRTIDSVIAEHLAKAEHDNRDIPDSELSIAHHLALAAHEAGCVSVDEMPGRAAIDSETADYAEFILIYLHGKGYAGLPGRKILARNDFLLQAPTPGRRYTQPCPHCGRPTIYQESYPRAVCGRCVSRATDRAGRRVTGFNTSLSGGMIAYYSDTVERTDGAAYEECVEVSRTGVCFIDGRRASMHESRFGGIIVQLTADDQLRPPLPPAQDGTRESRAERWFRRMIDRRSAR</sequence>
<evidence type="ECO:0000313" key="2">
    <source>
        <dbReference type="Proteomes" id="UP000471166"/>
    </source>
</evidence>
<organism evidence="1 2">
    <name type="scientific">Nocardia cyriacigeorgica</name>
    <dbReference type="NCBI Taxonomy" id="135487"/>
    <lineage>
        <taxon>Bacteria</taxon>
        <taxon>Bacillati</taxon>
        <taxon>Actinomycetota</taxon>
        <taxon>Actinomycetes</taxon>
        <taxon>Mycobacteriales</taxon>
        <taxon>Nocardiaceae</taxon>
        <taxon>Nocardia</taxon>
    </lineage>
</organism>
<gene>
    <name evidence="1" type="ORF">GV791_30225</name>
</gene>